<sequence length="270" mass="30277">MSIYRDGSIDHYTYCPTIRSNIRLIRDIDQVDKLHEMCIAIQDVALPANRLLRILKGMGFGESVWPSVERLQFNIIDYYGDTQVWLDEDCRPEDMEALNNCLSYALPSLCEIYFHGTSARHQYGHIPIEQLIVERLYGPTPLRALRVDSGSIAEIRHPQGKRQHTPIALERLALGCRHDVSELGIVSVLASTLVELTLNDAPADGIWNYFVADGEPSSLDGKLVFSRLQLLQLGFDSPDEDDYQGHGPSSPARNSSMDASAAVEDLRGYM</sequence>
<dbReference type="EMBL" id="JANBUH010000799">
    <property type="protein sequence ID" value="KAJ2749387.1"/>
    <property type="molecule type" value="Genomic_DNA"/>
</dbReference>
<evidence type="ECO:0000313" key="3">
    <source>
        <dbReference type="Proteomes" id="UP001140011"/>
    </source>
</evidence>
<comment type="caution">
    <text evidence="2">The sequence shown here is derived from an EMBL/GenBank/DDBJ whole genome shotgun (WGS) entry which is preliminary data.</text>
</comment>
<proteinExistence type="predicted"/>
<feature type="non-terminal residue" evidence="2">
    <location>
        <position position="270"/>
    </location>
</feature>
<gene>
    <name evidence="2" type="ORF">GGI19_005686</name>
</gene>
<dbReference type="AlphaFoldDB" id="A0A9W8GVI7"/>
<organism evidence="2 3">
    <name type="scientific">Coemansia pectinata</name>
    <dbReference type="NCBI Taxonomy" id="1052879"/>
    <lineage>
        <taxon>Eukaryota</taxon>
        <taxon>Fungi</taxon>
        <taxon>Fungi incertae sedis</taxon>
        <taxon>Zoopagomycota</taxon>
        <taxon>Kickxellomycotina</taxon>
        <taxon>Kickxellomycetes</taxon>
        <taxon>Kickxellales</taxon>
        <taxon>Kickxellaceae</taxon>
        <taxon>Coemansia</taxon>
    </lineage>
</organism>
<keyword evidence="3" id="KW-1185">Reference proteome</keyword>
<accession>A0A9W8GVI7</accession>
<feature type="region of interest" description="Disordered" evidence="1">
    <location>
        <begin position="239"/>
        <end position="270"/>
    </location>
</feature>
<evidence type="ECO:0000313" key="2">
    <source>
        <dbReference type="EMBL" id="KAJ2749387.1"/>
    </source>
</evidence>
<dbReference type="Proteomes" id="UP001140011">
    <property type="component" value="Unassembled WGS sequence"/>
</dbReference>
<protein>
    <submittedName>
        <fullName evidence="2">Uncharacterized protein</fullName>
    </submittedName>
</protein>
<evidence type="ECO:0000256" key="1">
    <source>
        <dbReference type="SAM" id="MobiDB-lite"/>
    </source>
</evidence>
<dbReference type="OrthoDB" id="5569077at2759"/>
<reference evidence="2" key="1">
    <citation type="submission" date="2022-07" db="EMBL/GenBank/DDBJ databases">
        <title>Phylogenomic reconstructions and comparative analyses of Kickxellomycotina fungi.</title>
        <authorList>
            <person name="Reynolds N.K."/>
            <person name="Stajich J.E."/>
            <person name="Barry K."/>
            <person name="Grigoriev I.V."/>
            <person name="Crous P."/>
            <person name="Smith M.E."/>
        </authorList>
    </citation>
    <scope>NUCLEOTIDE SEQUENCE</scope>
    <source>
        <strain evidence="2">BCRC 34297</strain>
    </source>
</reference>
<name>A0A9W8GVI7_9FUNG</name>